<organism evidence="2 3">
    <name type="scientific">Gonapodya prolifera (strain JEL478)</name>
    <name type="common">Monoblepharis prolifera</name>
    <dbReference type="NCBI Taxonomy" id="1344416"/>
    <lineage>
        <taxon>Eukaryota</taxon>
        <taxon>Fungi</taxon>
        <taxon>Fungi incertae sedis</taxon>
        <taxon>Chytridiomycota</taxon>
        <taxon>Chytridiomycota incertae sedis</taxon>
        <taxon>Monoblepharidomycetes</taxon>
        <taxon>Monoblepharidales</taxon>
        <taxon>Gonapodyaceae</taxon>
        <taxon>Gonapodya</taxon>
    </lineage>
</organism>
<sequence>MRESKNARQAYFGSLRDSKRQWITTEELCSFTWNFRMKDASGSHFTDLDPWWNYEPARTRLYNPDGTMGGTVYRPDARWRFVPTGGGIVAPHEGCFMRIGNTPAQFISRHSNWGFMMQSCWSVSTSFLMPMRGTDPSLDDSALSVTTETQKYEVICYNSGIDYPDDCVMTKSGFRRVLQTLGTQGNAGIGWLGLLFGARFGWPESDSEPEDSSSPQGQGQGQGPQPGSAEVGGPEMDVEVAVGVEDGVQESSESSGDGIVPETGVPSDDSDEDSSSTNSGHDRGVHLNGEHNDDGGTVTSSRQRNSRRHGRDSSETVPLLAMLRAAARAHEAADEEETADSGVH</sequence>
<feature type="region of interest" description="Disordered" evidence="1">
    <location>
        <begin position="247"/>
        <end position="344"/>
    </location>
</feature>
<reference evidence="2 3" key="1">
    <citation type="journal article" date="2015" name="Genome Biol. Evol.">
        <title>Phylogenomic analyses indicate that early fungi evolved digesting cell walls of algal ancestors of land plants.</title>
        <authorList>
            <person name="Chang Y."/>
            <person name="Wang S."/>
            <person name="Sekimoto S."/>
            <person name="Aerts A.L."/>
            <person name="Choi C."/>
            <person name="Clum A."/>
            <person name="LaButti K.M."/>
            <person name="Lindquist E.A."/>
            <person name="Yee Ngan C."/>
            <person name="Ohm R.A."/>
            <person name="Salamov A.A."/>
            <person name="Grigoriev I.V."/>
            <person name="Spatafora J.W."/>
            <person name="Berbee M.L."/>
        </authorList>
    </citation>
    <scope>NUCLEOTIDE SEQUENCE [LARGE SCALE GENOMIC DNA]</scope>
    <source>
        <strain evidence="2 3">JEL478</strain>
    </source>
</reference>
<feature type="compositionally biased region" description="Acidic residues" evidence="1">
    <location>
        <begin position="333"/>
        <end position="344"/>
    </location>
</feature>
<dbReference type="AlphaFoldDB" id="A0A139ALV1"/>
<gene>
    <name evidence="2" type="ORF">M427DRAFT_153632</name>
</gene>
<evidence type="ECO:0000256" key="1">
    <source>
        <dbReference type="SAM" id="MobiDB-lite"/>
    </source>
</evidence>
<evidence type="ECO:0000313" key="2">
    <source>
        <dbReference type="EMBL" id="KXS17739.1"/>
    </source>
</evidence>
<name>A0A139ALV1_GONPJ</name>
<protein>
    <submittedName>
        <fullName evidence="2">Uncharacterized protein</fullName>
    </submittedName>
</protein>
<feature type="compositionally biased region" description="Basic and acidic residues" evidence="1">
    <location>
        <begin position="280"/>
        <end position="294"/>
    </location>
</feature>
<feature type="region of interest" description="Disordered" evidence="1">
    <location>
        <begin position="202"/>
        <end position="233"/>
    </location>
</feature>
<dbReference type="PANTHER" id="PTHR48218">
    <property type="entry name" value="F-BOX DOMAIN CONTAINING PROTEIN"/>
    <property type="match status" value="1"/>
</dbReference>
<dbReference type="OrthoDB" id="46365at2759"/>
<dbReference type="EMBL" id="KQ965745">
    <property type="protein sequence ID" value="KXS17739.1"/>
    <property type="molecule type" value="Genomic_DNA"/>
</dbReference>
<accession>A0A139ALV1</accession>
<dbReference type="PANTHER" id="PTHR48218:SF3">
    <property type="entry name" value="OS07G0170800 PROTEIN"/>
    <property type="match status" value="1"/>
</dbReference>
<dbReference type="Proteomes" id="UP000070544">
    <property type="component" value="Unassembled WGS sequence"/>
</dbReference>
<keyword evidence="3" id="KW-1185">Reference proteome</keyword>
<evidence type="ECO:0000313" key="3">
    <source>
        <dbReference type="Proteomes" id="UP000070544"/>
    </source>
</evidence>
<proteinExistence type="predicted"/>